<proteinExistence type="predicted"/>
<sequence length="116" mass="12645">MPRQPRPDLAGVPQHVVQRGNDRQACFFEDADYRAYLTGLREASLRYGCLVHAYVLMTNHVHLPTKVPGTISDDGEGDGLRATAASTDGGAQGMWRGKIPGQSALSASWRVPRQRG</sequence>
<dbReference type="PANTHER" id="PTHR34322:SF2">
    <property type="entry name" value="TRANSPOSASE IS200-LIKE DOMAIN-CONTAINING PROTEIN"/>
    <property type="match status" value="1"/>
</dbReference>
<dbReference type="Proteomes" id="UP000823790">
    <property type="component" value="Unassembled WGS sequence"/>
</dbReference>
<dbReference type="PANTHER" id="PTHR34322">
    <property type="entry name" value="TRANSPOSASE, Y1_TNP DOMAIN-CONTAINING"/>
    <property type="match status" value="1"/>
</dbReference>
<dbReference type="InterPro" id="IPR036515">
    <property type="entry name" value="Transposase_17_sf"/>
</dbReference>
<dbReference type="InterPro" id="IPR002686">
    <property type="entry name" value="Transposase_17"/>
</dbReference>
<gene>
    <name evidence="3" type="ORF">J7I44_09545</name>
</gene>
<accession>A0ABS4DNC0</accession>
<evidence type="ECO:0000313" key="3">
    <source>
        <dbReference type="EMBL" id="MBP1474547.1"/>
    </source>
</evidence>
<evidence type="ECO:0000256" key="1">
    <source>
        <dbReference type="SAM" id="MobiDB-lite"/>
    </source>
</evidence>
<feature type="domain" description="Transposase IS200-like" evidence="2">
    <location>
        <begin position="9"/>
        <end position="115"/>
    </location>
</feature>
<evidence type="ECO:0000313" key="4">
    <source>
        <dbReference type="Proteomes" id="UP000823790"/>
    </source>
</evidence>
<dbReference type="SUPFAM" id="SSF143422">
    <property type="entry name" value="Transposase IS200-like"/>
    <property type="match status" value="1"/>
</dbReference>
<comment type="caution">
    <text evidence="3">The sequence shown here is derived from an EMBL/GenBank/DDBJ whole genome shotgun (WGS) entry which is preliminary data.</text>
</comment>
<name>A0ABS4DNC0_9GAMM</name>
<feature type="region of interest" description="Disordered" evidence="1">
    <location>
        <begin position="69"/>
        <end position="116"/>
    </location>
</feature>
<dbReference type="SMART" id="SM01321">
    <property type="entry name" value="Y1_Tnp"/>
    <property type="match status" value="1"/>
</dbReference>
<dbReference type="Gene3D" id="3.30.70.1290">
    <property type="entry name" value="Transposase IS200-like"/>
    <property type="match status" value="1"/>
</dbReference>
<keyword evidence="4" id="KW-1185">Reference proteome</keyword>
<evidence type="ECO:0000259" key="2">
    <source>
        <dbReference type="SMART" id="SM01321"/>
    </source>
</evidence>
<protein>
    <submittedName>
        <fullName evidence="3">Transposase</fullName>
    </submittedName>
</protein>
<dbReference type="EMBL" id="JAGJRS010000018">
    <property type="protein sequence ID" value="MBP1474547.1"/>
    <property type="molecule type" value="Genomic_DNA"/>
</dbReference>
<reference evidence="3 4" key="1">
    <citation type="submission" date="2021-04" db="EMBL/GenBank/DDBJ databases">
        <authorList>
            <person name="Huq M.A."/>
        </authorList>
    </citation>
    <scope>NUCLEOTIDE SEQUENCE [LARGE SCALE GENOMIC DNA]</scope>
    <source>
        <strain evidence="3 4">MAH-13</strain>
    </source>
</reference>
<organism evidence="3 4">
    <name type="scientific">Frateuria flava</name>
    <dbReference type="NCBI Taxonomy" id="2821489"/>
    <lineage>
        <taxon>Bacteria</taxon>
        <taxon>Pseudomonadati</taxon>
        <taxon>Pseudomonadota</taxon>
        <taxon>Gammaproteobacteria</taxon>
        <taxon>Lysobacterales</taxon>
        <taxon>Rhodanobacteraceae</taxon>
        <taxon>Frateuria</taxon>
    </lineage>
</organism>